<dbReference type="InterPro" id="IPR002491">
    <property type="entry name" value="ABC_transptr_periplasmic_BD"/>
</dbReference>
<evidence type="ECO:0000256" key="1">
    <source>
        <dbReference type="ARBA" id="ARBA00004196"/>
    </source>
</evidence>
<dbReference type="GO" id="GO:0030288">
    <property type="term" value="C:outer membrane-bounded periplasmic space"/>
    <property type="evidence" value="ECO:0007669"/>
    <property type="project" value="TreeGrafter"/>
</dbReference>
<dbReference type="Gene3D" id="3.40.50.1980">
    <property type="entry name" value="Nitrogenase molybdenum iron protein domain"/>
    <property type="match status" value="2"/>
</dbReference>
<gene>
    <name evidence="5" type="ORF">UFOPK3564_02692</name>
</gene>
<evidence type="ECO:0000259" key="4">
    <source>
        <dbReference type="PROSITE" id="PS50983"/>
    </source>
</evidence>
<protein>
    <submittedName>
        <fullName evidence="5">Unannotated protein</fullName>
    </submittedName>
</protein>
<reference evidence="5" key="1">
    <citation type="submission" date="2020-05" db="EMBL/GenBank/DDBJ databases">
        <authorList>
            <person name="Chiriac C."/>
            <person name="Salcher M."/>
            <person name="Ghai R."/>
            <person name="Kavagutti S V."/>
        </authorList>
    </citation>
    <scope>NUCLEOTIDE SEQUENCE</scope>
</reference>
<dbReference type="Pfam" id="PF01497">
    <property type="entry name" value="Peripla_BP_2"/>
    <property type="match status" value="1"/>
</dbReference>
<dbReference type="PANTHER" id="PTHR30532">
    <property type="entry name" value="IRON III DICITRATE-BINDING PERIPLASMIC PROTEIN"/>
    <property type="match status" value="1"/>
</dbReference>
<dbReference type="PANTHER" id="PTHR30532:SF24">
    <property type="entry name" value="FERRIC ENTEROBACTIN-BINDING PERIPLASMIC PROTEIN FEPB"/>
    <property type="match status" value="1"/>
</dbReference>
<dbReference type="AlphaFoldDB" id="A0A6J7J0R6"/>
<evidence type="ECO:0000256" key="3">
    <source>
        <dbReference type="ARBA" id="ARBA00022729"/>
    </source>
</evidence>
<organism evidence="5">
    <name type="scientific">freshwater metagenome</name>
    <dbReference type="NCBI Taxonomy" id="449393"/>
    <lineage>
        <taxon>unclassified sequences</taxon>
        <taxon>metagenomes</taxon>
        <taxon>ecological metagenomes</taxon>
    </lineage>
</organism>
<dbReference type="PROSITE" id="PS50983">
    <property type="entry name" value="FE_B12_PBP"/>
    <property type="match status" value="1"/>
</dbReference>
<accession>A0A6J7J0R6</accession>
<name>A0A6J7J0R6_9ZZZZ</name>
<keyword evidence="3" id="KW-0732">Signal</keyword>
<sequence>MRIPALVLACTAALALSACGSSDDPSPTTTTAATDAGAFPATITHTFGTTTIPKAPQRVVTVGFNEQDFALALGVKPVAVREFLGLYAYKTRPWAPGANSDPTPALVGGAEINLERVAAARPDVVLGIYSFIEKGIYDKLSRIAPTVAQTKDFGVGAVPWDRQLLDTGKALGREAKAKEVVTEVNAQFADAKERHPEFQGKSIAVAFESGGTTFVLGDDDLRQQFFTGLGFVTPKDAGKEYQEDNLSRERLDVLDQDVLVLITDDDKGLLRDPLYRRLKAVREGRVINVRATDAFAGALGFNSPLSRPYLLKQAESRLAAAVDGDPATKVAAPE</sequence>
<dbReference type="InterPro" id="IPR051313">
    <property type="entry name" value="Bact_iron-sidero_bind"/>
</dbReference>
<comment type="subcellular location">
    <subcellularLocation>
        <location evidence="1">Cell envelope</location>
    </subcellularLocation>
</comment>
<keyword evidence="2" id="KW-0813">Transport</keyword>
<dbReference type="EMBL" id="CAFBMK010000206">
    <property type="protein sequence ID" value="CAB4936795.1"/>
    <property type="molecule type" value="Genomic_DNA"/>
</dbReference>
<feature type="domain" description="Fe/B12 periplasmic-binding" evidence="4">
    <location>
        <begin position="58"/>
        <end position="322"/>
    </location>
</feature>
<dbReference type="PROSITE" id="PS51257">
    <property type="entry name" value="PROKAR_LIPOPROTEIN"/>
    <property type="match status" value="1"/>
</dbReference>
<dbReference type="SUPFAM" id="SSF53807">
    <property type="entry name" value="Helical backbone' metal receptor"/>
    <property type="match status" value="1"/>
</dbReference>
<proteinExistence type="predicted"/>
<evidence type="ECO:0000256" key="2">
    <source>
        <dbReference type="ARBA" id="ARBA00022448"/>
    </source>
</evidence>
<evidence type="ECO:0000313" key="5">
    <source>
        <dbReference type="EMBL" id="CAB4936795.1"/>
    </source>
</evidence>
<dbReference type="CDD" id="cd01146">
    <property type="entry name" value="FhuD"/>
    <property type="match status" value="1"/>
</dbReference>